<name>A0ABY1QBT4_9BURK</name>
<evidence type="ECO:0000256" key="1">
    <source>
        <dbReference type="ARBA" id="ARBA00009437"/>
    </source>
</evidence>
<comment type="similarity">
    <text evidence="1">Belongs to the LysR transcriptional regulatory family.</text>
</comment>
<dbReference type="InterPro" id="IPR036390">
    <property type="entry name" value="WH_DNA-bd_sf"/>
</dbReference>
<dbReference type="SUPFAM" id="SSF53850">
    <property type="entry name" value="Periplasmic binding protein-like II"/>
    <property type="match status" value="1"/>
</dbReference>
<dbReference type="PANTHER" id="PTHR30126:SF94">
    <property type="entry name" value="LYSR FAMILY TRANSCRIPTIONAL REGULATOR"/>
    <property type="match status" value="1"/>
</dbReference>
<evidence type="ECO:0000256" key="3">
    <source>
        <dbReference type="ARBA" id="ARBA00023125"/>
    </source>
</evidence>
<evidence type="ECO:0000256" key="4">
    <source>
        <dbReference type="ARBA" id="ARBA00023163"/>
    </source>
</evidence>
<evidence type="ECO:0000313" key="7">
    <source>
        <dbReference type="Proteomes" id="UP001158049"/>
    </source>
</evidence>
<dbReference type="InterPro" id="IPR000847">
    <property type="entry name" value="LysR_HTH_N"/>
</dbReference>
<reference evidence="6 7" key="1">
    <citation type="submission" date="2017-05" db="EMBL/GenBank/DDBJ databases">
        <authorList>
            <person name="Varghese N."/>
            <person name="Submissions S."/>
        </authorList>
    </citation>
    <scope>NUCLEOTIDE SEQUENCE [LARGE SCALE GENOMIC DNA]</scope>
    <source>
        <strain evidence="6 7">DSM 26001</strain>
    </source>
</reference>
<dbReference type="Pfam" id="PF00126">
    <property type="entry name" value="HTH_1"/>
    <property type="match status" value="1"/>
</dbReference>
<keyword evidence="3 6" id="KW-0238">DNA-binding</keyword>
<dbReference type="InterPro" id="IPR036388">
    <property type="entry name" value="WH-like_DNA-bd_sf"/>
</dbReference>
<dbReference type="InterPro" id="IPR005119">
    <property type="entry name" value="LysR_subst-bd"/>
</dbReference>
<accession>A0ABY1QBT4</accession>
<keyword evidence="7" id="KW-1185">Reference proteome</keyword>
<comment type="caution">
    <text evidence="6">The sequence shown here is derived from an EMBL/GenBank/DDBJ whole genome shotgun (WGS) entry which is preliminary data.</text>
</comment>
<sequence length="297" mass="32124">MSSLRVLRTFLAVAAEGSFTAAAQQVALTQAAVGLQMRSLEADLQRTLFIRRGKLVTLSEQGRALVPMATQILAMYEQARHGAPGDMPLAGTVQFGSVVSALSQLVRATLALKQRHPAVDLHIVSGKSNQLIAQVENRELDAAVVVHNPAVNRPSLVWTPLYAEPMVLLAPASAAVATPRLMIERHPFIRFDRTEHTGELVERTLRRLRAKPAPFLELNSIEAIVELVREGFGVALLPNLAQRSWEAEPLLRALPVPAATETRAIALVQLRTAARAEIIGAVGQQFLAALDFGGKPS</sequence>
<dbReference type="Gene3D" id="1.10.10.10">
    <property type="entry name" value="Winged helix-like DNA-binding domain superfamily/Winged helix DNA-binding domain"/>
    <property type="match status" value="1"/>
</dbReference>
<dbReference type="EMBL" id="FXUL01000012">
    <property type="protein sequence ID" value="SMP66900.1"/>
    <property type="molecule type" value="Genomic_DNA"/>
</dbReference>
<protein>
    <submittedName>
        <fullName evidence="6">DNA-binding transcriptional regulator, LysR family</fullName>
    </submittedName>
</protein>
<organism evidence="6 7">
    <name type="scientific">Noviherbaspirillum suwonense</name>
    <dbReference type="NCBI Taxonomy" id="1224511"/>
    <lineage>
        <taxon>Bacteria</taxon>
        <taxon>Pseudomonadati</taxon>
        <taxon>Pseudomonadota</taxon>
        <taxon>Betaproteobacteria</taxon>
        <taxon>Burkholderiales</taxon>
        <taxon>Oxalobacteraceae</taxon>
        <taxon>Noviherbaspirillum</taxon>
    </lineage>
</organism>
<gene>
    <name evidence="6" type="ORF">SAMN06295970_11263</name>
</gene>
<dbReference type="PRINTS" id="PR00039">
    <property type="entry name" value="HTHLYSR"/>
</dbReference>
<dbReference type="SUPFAM" id="SSF46785">
    <property type="entry name" value="Winged helix' DNA-binding domain"/>
    <property type="match status" value="1"/>
</dbReference>
<dbReference type="GO" id="GO:0003677">
    <property type="term" value="F:DNA binding"/>
    <property type="evidence" value="ECO:0007669"/>
    <property type="project" value="UniProtKB-KW"/>
</dbReference>
<feature type="domain" description="HTH lysR-type" evidence="5">
    <location>
        <begin position="1"/>
        <end position="59"/>
    </location>
</feature>
<dbReference type="Pfam" id="PF03466">
    <property type="entry name" value="LysR_substrate"/>
    <property type="match status" value="1"/>
</dbReference>
<dbReference type="PROSITE" id="PS50931">
    <property type="entry name" value="HTH_LYSR"/>
    <property type="match status" value="1"/>
</dbReference>
<evidence type="ECO:0000259" key="5">
    <source>
        <dbReference type="PROSITE" id="PS50931"/>
    </source>
</evidence>
<dbReference type="Proteomes" id="UP001158049">
    <property type="component" value="Unassembled WGS sequence"/>
</dbReference>
<proteinExistence type="inferred from homology"/>
<dbReference type="Gene3D" id="3.40.190.10">
    <property type="entry name" value="Periplasmic binding protein-like II"/>
    <property type="match status" value="2"/>
</dbReference>
<keyword evidence="4" id="KW-0804">Transcription</keyword>
<evidence type="ECO:0000313" key="6">
    <source>
        <dbReference type="EMBL" id="SMP66900.1"/>
    </source>
</evidence>
<keyword evidence="2" id="KW-0805">Transcription regulation</keyword>
<evidence type="ECO:0000256" key="2">
    <source>
        <dbReference type="ARBA" id="ARBA00023015"/>
    </source>
</evidence>
<dbReference type="PANTHER" id="PTHR30126">
    <property type="entry name" value="HTH-TYPE TRANSCRIPTIONAL REGULATOR"/>
    <property type="match status" value="1"/>
</dbReference>